<proteinExistence type="predicted"/>
<organism evidence="1 2">
    <name type="scientific">Pseudomonas syringae pv. persicae</name>
    <dbReference type="NCBI Taxonomy" id="237306"/>
    <lineage>
        <taxon>Bacteria</taxon>
        <taxon>Pseudomonadati</taxon>
        <taxon>Pseudomonadota</taxon>
        <taxon>Gammaproteobacteria</taxon>
        <taxon>Pseudomonadales</taxon>
        <taxon>Pseudomonadaceae</taxon>
        <taxon>Pseudomonas</taxon>
    </lineage>
</organism>
<protein>
    <submittedName>
        <fullName evidence="1">Uncharacterized protein</fullName>
    </submittedName>
</protein>
<sequence>MRNDNLDYRAALCVACRSGRSASYPEHAARRRSVTQSVTHGITTLEREERLSRLSCGAPRRMPFRTLRVLSCTGGAAQICDAERYPRHYHAGA</sequence>
<dbReference type="AlphaFoldDB" id="A0A3M3ZL17"/>
<gene>
    <name evidence="1" type="ORF">ALQ30_04921</name>
</gene>
<evidence type="ECO:0000313" key="1">
    <source>
        <dbReference type="EMBL" id="RMO95340.1"/>
    </source>
</evidence>
<reference evidence="1 2" key="1">
    <citation type="submission" date="2018-08" db="EMBL/GenBank/DDBJ databases">
        <title>Recombination of ecologically and evolutionarily significant loci maintains genetic cohesion in the Pseudomonas syringae species complex.</title>
        <authorList>
            <person name="Dillon M."/>
            <person name="Thakur S."/>
            <person name="Almeida R.N.D."/>
            <person name="Weir B.S."/>
            <person name="Guttman D.S."/>
        </authorList>
    </citation>
    <scope>NUCLEOTIDE SEQUENCE [LARGE SCALE GENOMIC DNA]</scope>
    <source>
        <strain evidence="1 2">ICMP 3706</strain>
    </source>
</reference>
<dbReference type="EMBL" id="RBQE01000610">
    <property type="protein sequence ID" value="RMO95340.1"/>
    <property type="molecule type" value="Genomic_DNA"/>
</dbReference>
<accession>A0A3M3ZL17</accession>
<evidence type="ECO:0000313" key="2">
    <source>
        <dbReference type="Proteomes" id="UP000281604"/>
    </source>
</evidence>
<comment type="caution">
    <text evidence="1">The sequence shown here is derived from an EMBL/GenBank/DDBJ whole genome shotgun (WGS) entry which is preliminary data.</text>
</comment>
<dbReference type="Proteomes" id="UP000281604">
    <property type="component" value="Unassembled WGS sequence"/>
</dbReference>
<name>A0A3M3ZL17_9PSED</name>